<evidence type="ECO:0000256" key="1">
    <source>
        <dbReference type="SAM" id="MobiDB-lite"/>
    </source>
</evidence>
<dbReference type="SUPFAM" id="SSF52540">
    <property type="entry name" value="P-loop containing nucleoside triphosphate hydrolases"/>
    <property type="match status" value="1"/>
</dbReference>
<feature type="compositionally biased region" description="Polar residues" evidence="1">
    <location>
        <begin position="97"/>
        <end position="107"/>
    </location>
</feature>
<evidence type="ECO:0000313" key="2">
    <source>
        <dbReference type="EMBL" id="KAG1888914.1"/>
    </source>
</evidence>
<protein>
    <submittedName>
        <fullName evidence="2">Uncharacterized protein</fullName>
    </submittedName>
</protein>
<dbReference type="AlphaFoldDB" id="A0AAD4HCM3"/>
<sequence length="405" mass="44958">MDVPDVALVVQWRASCKLSALWQRFGRAARDRLLEGTALLFAEKEYFDDVRDDKRKRQERKKKATSAPDNQPPAKRRVIDSSTTVGIAHPEEGDGAQATSSGSTANTPIVTDAQLRELMRPPASRLERVSRQKKEKELDQAMDLLINANYHGVGCRRKVFNIQFDNGSADSSHLICDPSDEEGCSRCAPTNSKVCCDIHHPLAFSSFDPIVAYQPPRLPMRSRLAKYTMESQEHKLCKALEDWRDQKTVEIYGRSHLIDLGPTVVMGDMVLDRIVDCAHFQKIKVAKDLRKETHWSVNDDLAKEVIAIIHCIIPISLYTTAPLQQCPLSTIVHAPNSRLVASNGPPADVKKVQKCSACGQTGHNKCGRVCQMHPSRISSAAGKENVSNSQRLAKTVGIDNLTQST</sequence>
<accession>A0AAD4HCM3</accession>
<feature type="region of interest" description="Disordered" evidence="1">
    <location>
        <begin position="51"/>
        <end position="107"/>
    </location>
</feature>
<dbReference type="Proteomes" id="UP001195769">
    <property type="component" value="Unassembled WGS sequence"/>
</dbReference>
<dbReference type="EMBL" id="JABBWK010000175">
    <property type="protein sequence ID" value="KAG1888914.1"/>
    <property type="molecule type" value="Genomic_DNA"/>
</dbReference>
<dbReference type="Gene3D" id="3.40.50.300">
    <property type="entry name" value="P-loop containing nucleotide triphosphate hydrolases"/>
    <property type="match status" value="1"/>
</dbReference>
<dbReference type="InterPro" id="IPR027417">
    <property type="entry name" value="P-loop_NTPase"/>
</dbReference>
<organism evidence="2 3">
    <name type="scientific">Suillus fuscotomentosus</name>
    <dbReference type="NCBI Taxonomy" id="1912939"/>
    <lineage>
        <taxon>Eukaryota</taxon>
        <taxon>Fungi</taxon>
        <taxon>Dikarya</taxon>
        <taxon>Basidiomycota</taxon>
        <taxon>Agaricomycotina</taxon>
        <taxon>Agaricomycetes</taxon>
        <taxon>Agaricomycetidae</taxon>
        <taxon>Boletales</taxon>
        <taxon>Suillineae</taxon>
        <taxon>Suillaceae</taxon>
        <taxon>Suillus</taxon>
    </lineage>
</organism>
<proteinExistence type="predicted"/>
<comment type="caution">
    <text evidence="2">The sequence shown here is derived from an EMBL/GenBank/DDBJ whole genome shotgun (WGS) entry which is preliminary data.</text>
</comment>
<gene>
    <name evidence="2" type="ORF">F5891DRAFT_966066</name>
</gene>
<dbReference type="RefSeq" id="XP_041217233.1">
    <property type="nucleotide sequence ID" value="XM_041376205.1"/>
</dbReference>
<evidence type="ECO:0000313" key="3">
    <source>
        <dbReference type="Proteomes" id="UP001195769"/>
    </source>
</evidence>
<keyword evidence="3" id="KW-1185">Reference proteome</keyword>
<reference evidence="2" key="1">
    <citation type="journal article" date="2020" name="New Phytol.">
        <title>Comparative genomics reveals dynamic genome evolution in host specialist ectomycorrhizal fungi.</title>
        <authorList>
            <person name="Lofgren L.A."/>
            <person name="Nguyen N.H."/>
            <person name="Vilgalys R."/>
            <person name="Ruytinx J."/>
            <person name="Liao H.L."/>
            <person name="Branco S."/>
            <person name="Kuo A."/>
            <person name="LaButti K."/>
            <person name="Lipzen A."/>
            <person name="Andreopoulos W."/>
            <person name="Pangilinan J."/>
            <person name="Riley R."/>
            <person name="Hundley H."/>
            <person name="Na H."/>
            <person name="Barry K."/>
            <person name="Grigoriev I.V."/>
            <person name="Stajich J.E."/>
            <person name="Kennedy P.G."/>
        </authorList>
    </citation>
    <scope>NUCLEOTIDE SEQUENCE</scope>
    <source>
        <strain evidence="2">FC203</strain>
    </source>
</reference>
<name>A0AAD4HCM3_9AGAM</name>
<dbReference type="GeneID" id="64670503"/>